<dbReference type="GO" id="GO:0016020">
    <property type="term" value="C:membrane"/>
    <property type="evidence" value="ECO:0007669"/>
    <property type="project" value="InterPro"/>
</dbReference>
<dbReference type="EMBL" id="JAIXNE010000006">
    <property type="protein sequence ID" value="MCA6078607.1"/>
    <property type="molecule type" value="Genomic_DNA"/>
</dbReference>
<feature type="transmembrane region" description="Helical" evidence="1">
    <location>
        <begin position="113"/>
        <end position="135"/>
    </location>
</feature>
<dbReference type="RefSeq" id="WP_225699463.1">
    <property type="nucleotide sequence ID" value="NZ_JAIXNE010000006.1"/>
</dbReference>
<accession>A0A9X1HY22</accession>
<dbReference type="InterPro" id="IPR050640">
    <property type="entry name" value="Bact_2-comp_sensor_kinase"/>
</dbReference>
<evidence type="ECO:0000256" key="1">
    <source>
        <dbReference type="SAM" id="Phobius"/>
    </source>
</evidence>
<name>A0A9X1HY22_9BACT</name>
<feature type="transmembrane region" description="Helical" evidence="1">
    <location>
        <begin position="75"/>
        <end position="93"/>
    </location>
</feature>
<dbReference type="InterPro" id="IPR036890">
    <property type="entry name" value="HATPase_C_sf"/>
</dbReference>
<dbReference type="SUPFAM" id="SSF55874">
    <property type="entry name" value="ATPase domain of HSP90 chaperone/DNA topoisomerase II/histidine kinase"/>
    <property type="match status" value="1"/>
</dbReference>
<reference evidence="3" key="1">
    <citation type="submission" date="2021-09" db="EMBL/GenBank/DDBJ databases">
        <title>Fulvivirga sp. isolated from coastal sediment.</title>
        <authorList>
            <person name="Yu H."/>
        </authorList>
    </citation>
    <scope>NUCLEOTIDE SEQUENCE</scope>
    <source>
        <strain evidence="3">1062</strain>
    </source>
</reference>
<keyword evidence="3" id="KW-0418">Kinase</keyword>
<comment type="caution">
    <text evidence="3">The sequence shown here is derived from an EMBL/GenBank/DDBJ whole genome shotgun (WGS) entry which is preliminary data.</text>
</comment>
<evidence type="ECO:0000259" key="2">
    <source>
        <dbReference type="Pfam" id="PF06580"/>
    </source>
</evidence>
<keyword evidence="1" id="KW-0812">Transmembrane</keyword>
<feature type="transmembrane region" description="Helical" evidence="1">
    <location>
        <begin position="12"/>
        <end position="32"/>
    </location>
</feature>
<keyword evidence="3" id="KW-0808">Transferase</keyword>
<evidence type="ECO:0000313" key="4">
    <source>
        <dbReference type="Proteomes" id="UP001139409"/>
    </source>
</evidence>
<dbReference type="Gene3D" id="3.30.565.10">
    <property type="entry name" value="Histidine kinase-like ATPase, C-terminal domain"/>
    <property type="match status" value="1"/>
</dbReference>
<organism evidence="3 4">
    <name type="scientific">Fulvivirga sedimenti</name>
    <dbReference type="NCBI Taxonomy" id="2879465"/>
    <lineage>
        <taxon>Bacteria</taxon>
        <taxon>Pseudomonadati</taxon>
        <taxon>Bacteroidota</taxon>
        <taxon>Cytophagia</taxon>
        <taxon>Cytophagales</taxon>
        <taxon>Fulvivirgaceae</taxon>
        <taxon>Fulvivirga</taxon>
    </lineage>
</organism>
<feature type="domain" description="Signal transduction histidine kinase internal region" evidence="2">
    <location>
        <begin position="159"/>
        <end position="237"/>
    </location>
</feature>
<evidence type="ECO:0000313" key="3">
    <source>
        <dbReference type="EMBL" id="MCA6078607.1"/>
    </source>
</evidence>
<sequence length="354" mass="40936">MKHPINGKAFLIYSLVWILIIVIHAGVLYNLFTFPVIICLADAASFYLILAGFGMSYYFAIRFSSSKNRITLQEILTHLTGVIIVVSLVAFLHDRIMRAWIENEDYFGYLQFSLGWRIASGVMLLLILVLIYYLYNHNQFLEIQQSREQDLKNMLRESEMEMLKFQINPHFIFNSLNSISALTMSSPEAAQEMVIKLSEFFRNALGKERKDVHTLADEMQQMALYLDIEQVRFGDRLRVVQVIPGSCMRHKLPALILQPLYENAIKHGVYEQLETVEIRTEVKCREGLLEIFISNTYDPMQKSSVKGTGIGLKNVRSRLELMYGIPDLVTIERTRDMYRVKIVVPQTDDQDSDN</sequence>
<dbReference type="Pfam" id="PF06580">
    <property type="entry name" value="His_kinase"/>
    <property type="match status" value="1"/>
</dbReference>
<dbReference type="Proteomes" id="UP001139409">
    <property type="component" value="Unassembled WGS sequence"/>
</dbReference>
<feature type="transmembrane region" description="Helical" evidence="1">
    <location>
        <begin position="44"/>
        <end position="63"/>
    </location>
</feature>
<dbReference type="AlphaFoldDB" id="A0A9X1HY22"/>
<proteinExistence type="predicted"/>
<gene>
    <name evidence="3" type="ORF">LDX50_27280</name>
</gene>
<dbReference type="GO" id="GO:0000155">
    <property type="term" value="F:phosphorelay sensor kinase activity"/>
    <property type="evidence" value="ECO:0007669"/>
    <property type="project" value="InterPro"/>
</dbReference>
<dbReference type="PANTHER" id="PTHR34220:SF7">
    <property type="entry name" value="SENSOR HISTIDINE KINASE YPDA"/>
    <property type="match status" value="1"/>
</dbReference>
<keyword evidence="1" id="KW-0472">Membrane</keyword>
<keyword evidence="1" id="KW-1133">Transmembrane helix</keyword>
<keyword evidence="4" id="KW-1185">Reference proteome</keyword>
<dbReference type="PANTHER" id="PTHR34220">
    <property type="entry name" value="SENSOR HISTIDINE KINASE YPDA"/>
    <property type="match status" value="1"/>
</dbReference>
<protein>
    <submittedName>
        <fullName evidence="3">Histidine kinase</fullName>
    </submittedName>
</protein>
<dbReference type="InterPro" id="IPR010559">
    <property type="entry name" value="Sig_transdc_His_kin_internal"/>
</dbReference>